<name>A0A0F9NPE0_9ZZZZ</name>
<comment type="pathway">
    <text evidence="2">Amino-acid biosynthesis; L-serine biosynthesis; L-serine from 3-phospho-D-glycerate: step 3/3.</text>
</comment>
<proteinExistence type="predicted"/>
<dbReference type="InterPro" id="IPR036412">
    <property type="entry name" value="HAD-like_sf"/>
</dbReference>
<dbReference type="EMBL" id="LAZR01003157">
    <property type="protein sequence ID" value="KKN21330.1"/>
    <property type="molecule type" value="Genomic_DNA"/>
</dbReference>
<dbReference type="InterPro" id="IPR023214">
    <property type="entry name" value="HAD_sf"/>
</dbReference>
<evidence type="ECO:0000256" key="6">
    <source>
        <dbReference type="ARBA" id="ARBA00022801"/>
    </source>
</evidence>
<dbReference type="InterPro" id="IPR050582">
    <property type="entry name" value="HAD-like_SerB"/>
</dbReference>
<dbReference type="GO" id="GO:0005737">
    <property type="term" value="C:cytoplasm"/>
    <property type="evidence" value="ECO:0007669"/>
    <property type="project" value="TreeGrafter"/>
</dbReference>
<evidence type="ECO:0000256" key="7">
    <source>
        <dbReference type="ARBA" id="ARBA00022842"/>
    </source>
</evidence>
<evidence type="ECO:0000256" key="5">
    <source>
        <dbReference type="ARBA" id="ARBA00022723"/>
    </source>
</evidence>
<dbReference type="PANTHER" id="PTHR43344:SF2">
    <property type="entry name" value="PHOSPHOSERINE PHOSPHATASE"/>
    <property type="match status" value="1"/>
</dbReference>
<dbReference type="Gene3D" id="1.10.3870.10">
    <property type="entry name" value="AF1437-like domain superfamily"/>
    <property type="match status" value="1"/>
</dbReference>
<evidence type="ECO:0000256" key="4">
    <source>
        <dbReference type="ARBA" id="ARBA00022605"/>
    </source>
</evidence>
<keyword evidence="5" id="KW-0479">Metal-binding</keyword>
<gene>
    <name evidence="9" type="ORF">LCGC14_0926450</name>
</gene>
<dbReference type="GO" id="GO:0006564">
    <property type="term" value="P:L-serine biosynthetic process"/>
    <property type="evidence" value="ECO:0007669"/>
    <property type="project" value="UniProtKB-KW"/>
</dbReference>
<keyword evidence="4" id="KW-0028">Amino-acid biosynthesis</keyword>
<evidence type="ECO:0000256" key="3">
    <source>
        <dbReference type="ARBA" id="ARBA00012640"/>
    </source>
</evidence>
<dbReference type="GO" id="GO:0036424">
    <property type="term" value="F:L-phosphoserine phosphatase activity"/>
    <property type="evidence" value="ECO:0007669"/>
    <property type="project" value="TreeGrafter"/>
</dbReference>
<protein>
    <recommendedName>
        <fullName evidence="3">phosphoserine phosphatase</fullName>
        <ecNumber evidence="3">3.1.3.3</ecNumber>
    </recommendedName>
</protein>
<evidence type="ECO:0000313" key="9">
    <source>
        <dbReference type="EMBL" id="KKN21330.1"/>
    </source>
</evidence>
<keyword evidence="6" id="KW-0378">Hydrolase</keyword>
<evidence type="ECO:0000256" key="8">
    <source>
        <dbReference type="ARBA" id="ARBA00023299"/>
    </source>
</evidence>
<keyword evidence="8" id="KW-0718">Serine biosynthesis</keyword>
<sequence>MKDNRFCCCWDLEGPITILDFAAELGKKLQEKPTLDLHDYNMAEFFKMISLYDDYIVDVPGVKSQLKIPDYQPGDTLRIMAPLYTACYTDEELIELAKSNLGLLPGCRDLMKILKKDWEIFVISTSYTHFAHNVTAALGIPEDHVYCTELNIEELKKDLQNIEGDVDTLIKKIFPKYMDNNHDLTSVLDDLNKFFWRGKETDYIRIMNKVKVRGGKRKEEAVEEISARTGVPISDMIGLGDSITDINMLQRIKEENGIAISFNGNRFSLERANVAITTPNCLGVLPIFQKKENIHEFLTEWEKNYNVFQDNPSNIKNSLISEENRDLFIKYNFVPKIAYLPNKSEVEMGDIISEQEKMRKIVRGWVGNLG</sequence>
<organism evidence="9">
    <name type="scientific">marine sediment metagenome</name>
    <dbReference type="NCBI Taxonomy" id="412755"/>
    <lineage>
        <taxon>unclassified sequences</taxon>
        <taxon>metagenomes</taxon>
        <taxon>ecological metagenomes</taxon>
    </lineage>
</organism>
<evidence type="ECO:0000256" key="1">
    <source>
        <dbReference type="ARBA" id="ARBA00001946"/>
    </source>
</evidence>
<dbReference type="Gene3D" id="3.40.50.1000">
    <property type="entry name" value="HAD superfamily/HAD-like"/>
    <property type="match status" value="1"/>
</dbReference>
<comment type="caution">
    <text evidence="9">The sequence shown here is derived from an EMBL/GenBank/DDBJ whole genome shotgun (WGS) entry which is preliminary data.</text>
</comment>
<dbReference type="Pfam" id="PF08282">
    <property type="entry name" value="Hydrolase_3"/>
    <property type="match status" value="1"/>
</dbReference>
<evidence type="ECO:0000256" key="2">
    <source>
        <dbReference type="ARBA" id="ARBA00005135"/>
    </source>
</evidence>
<keyword evidence="7" id="KW-0460">Magnesium</keyword>
<comment type="cofactor">
    <cofactor evidence="1">
        <name>Mg(2+)</name>
        <dbReference type="ChEBI" id="CHEBI:18420"/>
    </cofactor>
</comment>
<dbReference type="EC" id="3.1.3.3" evidence="3"/>
<accession>A0A0F9NPE0</accession>
<dbReference type="AlphaFoldDB" id="A0A0F9NPE0"/>
<dbReference type="PANTHER" id="PTHR43344">
    <property type="entry name" value="PHOSPHOSERINE PHOSPHATASE"/>
    <property type="match status" value="1"/>
</dbReference>
<dbReference type="GO" id="GO:0000287">
    <property type="term" value="F:magnesium ion binding"/>
    <property type="evidence" value="ECO:0007669"/>
    <property type="project" value="TreeGrafter"/>
</dbReference>
<dbReference type="SUPFAM" id="SSF56784">
    <property type="entry name" value="HAD-like"/>
    <property type="match status" value="1"/>
</dbReference>
<reference evidence="9" key="1">
    <citation type="journal article" date="2015" name="Nature">
        <title>Complex archaea that bridge the gap between prokaryotes and eukaryotes.</title>
        <authorList>
            <person name="Spang A."/>
            <person name="Saw J.H."/>
            <person name="Jorgensen S.L."/>
            <person name="Zaremba-Niedzwiedzka K."/>
            <person name="Martijn J."/>
            <person name="Lind A.E."/>
            <person name="van Eijk R."/>
            <person name="Schleper C."/>
            <person name="Guy L."/>
            <person name="Ettema T.J."/>
        </authorList>
    </citation>
    <scope>NUCLEOTIDE SEQUENCE</scope>
</reference>